<dbReference type="Proteomes" id="UP001055437">
    <property type="component" value="Chromosome"/>
</dbReference>
<protein>
    <submittedName>
        <fullName evidence="1">Uncharacterized protein</fullName>
    </submittedName>
</protein>
<sequence>MSSLREESLKKLREDNVYKNLVELRKSLKPGEIVEGYFETLNYTSEKQRKSPISGESVLGK</sequence>
<dbReference type="EMBL" id="CP099799">
    <property type="protein sequence ID" value="USS00313.1"/>
    <property type="molecule type" value="Genomic_DNA"/>
</dbReference>
<dbReference type="RefSeq" id="WP_120140528.1">
    <property type="nucleotide sequence ID" value="NZ_CP023671.1"/>
</dbReference>
<dbReference type="GeneID" id="303559910"/>
<dbReference type="EMBL" id="CP023671">
    <property type="protein sequence ID" value="AYE33751.1"/>
    <property type="molecule type" value="Genomic_DNA"/>
</dbReference>
<gene>
    <name evidence="1" type="ORF">CP523_04320</name>
    <name evidence="2" type="ORF">NH397_12565</name>
</gene>
<dbReference type="AlphaFoldDB" id="A0A9N7PKP1"/>
<keyword evidence="4" id="KW-1185">Reference proteome</keyword>
<name>A0A9N7PKP1_CLOSE</name>
<evidence type="ECO:0000313" key="1">
    <source>
        <dbReference type="EMBL" id="AYE33751.1"/>
    </source>
</evidence>
<reference evidence="2" key="2">
    <citation type="submission" date="2022-06" db="EMBL/GenBank/DDBJ databases">
        <authorList>
            <person name="Holder M.E."/>
            <person name="Ajami N.J."/>
            <person name="Petrosino J.F."/>
        </authorList>
    </citation>
    <scope>NUCLEOTIDE SEQUENCE</scope>
    <source>
        <strain evidence="2">RMA 8861</strain>
    </source>
</reference>
<evidence type="ECO:0000313" key="2">
    <source>
        <dbReference type="EMBL" id="USS00313.1"/>
    </source>
</evidence>
<evidence type="ECO:0000313" key="3">
    <source>
        <dbReference type="Proteomes" id="UP000280586"/>
    </source>
</evidence>
<reference evidence="1 3" key="1">
    <citation type="submission" date="2017-09" db="EMBL/GenBank/DDBJ databases">
        <authorList>
            <person name="Thomas P."/>
            <person name="Seyboldt C."/>
        </authorList>
    </citation>
    <scope>NUCLEOTIDE SEQUENCE [LARGE SCALE GENOMIC DNA]</scope>
    <source>
        <strain evidence="1 3">DSM 7534</strain>
    </source>
</reference>
<evidence type="ECO:0000313" key="4">
    <source>
        <dbReference type="Proteomes" id="UP001055437"/>
    </source>
</evidence>
<dbReference type="Proteomes" id="UP000280586">
    <property type="component" value="Chromosome"/>
</dbReference>
<proteinExistence type="predicted"/>
<organism evidence="1 3">
    <name type="scientific">Clostridium septicum</name>
    <dbReference type="NCBI Taxonomy" id="1504"/>
    <lineage>
        <taxon>Bacteria</taxon>
        <taxon>Bacillati</taxon>
        <taxon>Bacillota</taxon>
        <taxon>Clostridia</taxon>
        <taxon>Eubacteriales</taxon>
        <taxon>Clostridiaceae</taxon>
        <taxon>Clostridium</taxon>
    </lineage>
</organism>
<dbReference type="KEGG" id="csep:CP523_04320"/>
<accession>A0A9N7PKP1</accession>